<reference evidence="2" key="1">
    <citation type="journal article" date="2019" name="Int. J. Syst. Evol. Microbiol.">
        <title>The Global Catalogue of Microorganisms (GCM) 10K type strain sequencing project: providing services to taxonomists for standard genome sequencing and annotation.</title>
        <authorList>
            <consortium name="The Broad Institute Genomics Platform"/>
            <consortium name="The Broad Institute Genome Sequencing Center for Infectious Disease"/>
            <person name="Wu L."/>
            <person name="Ma J."/>
        </authorList>
    </citation>
    <scope>NUCLEOTIDE SEQUENCE [LARGE SCALE GENOMIC DNA]</scope>
    <source>
        <strain evidence="2">JCM 16545</strain>
    </source>
</reference>
<dbReference type="PANTHER" id="PTHR43737">
    <property type="entry name" value="BLL7424 PROTEIN"/>
    <property type="match status" value="1"/>
</dbReference>
<dbReference type="InterPro" id="IPR006311">
    <property type="entry name" value="TAT_signal"/>
</dbReference>
<dbReference type="RefSeq" id="WP_377096031.1">
    <property type="nucleotide sequence ID" value="NZ_JBHSJM010000001.1"/>
</dbReference>
<name>A0ABW5DXH4_9BACT</name>
<evidence type="ECO:0000313" key="2">
    <source>
        <dbReference type="Proteomes" id="UP001597297"/>
    </source>
</evidence>
<dbReference type="Proteomes" id="UP001597297">
    <property type="component" value="Unassembled WGS sequence"/>
</dbReference>
<gene>
    <name evidence="1" type="ORF">ACFSQZ_00970</name>
</gene>
<protein>
    <submittedName>
        <fullName evidence="1">DUF1501 domain-containing protein</fullName>
    </submittedName>
</protein>
<proteinExistence type="predicted"/>
<comment type="caution">
    <text evidence="1">The sequence shown here is derived from an EMBL/GenBank/DDBJ whole genome shotgun (WGS) entry which is preliminary data.</text>
</comment>
<sequence length="433" mass="46845">MSELNRRTFLARTAQTCFGVSVGSSMATLFNSQAFAASPSVKKAGGGKAKHVIYLFMSGGMTHIDTFDPKTSAGSSIMGDTKAIGTNVDGIQLGHWLPELSKQADKIAIIRSMNSTQGAHGPGRYFMRTGYTQRASIVHPTAGGWVNKLSTPLNETLPSFVTVSCGNDHPGAGFMEPNLQPLPIGNPNEGLKNSSRPKRATEQDFQRQLEVRKMLDAQFDAKYHKGHKSVRAYNEVYNSAVKLMKSEDLTAFDLSNESEATHKLYGAANFSKGCLLARRLVERGVRSVEVELGGFDWHNDNFQQAANKLPIVDQAVSALLIDLKAKGLLDSTLVVLATEFGRTPKVTPEGGRDHFPKAFSTMMAGGGIKGGFVYGETDETGMNVTSEKVTASDFNATIGHAMGINYDQTIYSASKRPFKMAGRKGQVITELFG</sequence>
<dbReference type="PROSITE" id="PS51318">
    <property type="entry name" value="TAT"/>
    <property type="match status" value="1"/>
</dbReference>
<dbReference type="InterPro" id="IPR010869">
    <property type="entry name" value="DUF1501"/>
</dbReference>
<accession>A0ABW5DXH4</accession>
<dbReference type="PANTHER" id="PTHR43737:SF1">
    <property type="entry name" value="DUF1501 DOMAIN-CONTAINING PROTEIN"/>
    <property type="match status" value="1"/>
</dbReference>
<dbReference type="InterPro" id="IPR017850">
    <property type="entry name" value="Alkaline_phosphatase_core_sf"/>
</dbReference>
<organism evidence="1 2">
    <name type="scientific">Rubritalea spongiae</name>
    <dbReference type="NCBI Taxonomy" id="430797"/>
    <lineage>
        <taxon>Bacteria</taxon>
        <taxon>Pseudomonadati</taxon>
        <taxon>Verrucomicrobiota</taxon>
        <taxon>Verrucomicrobiia</taxon>
        <taxon>Verrucomicrobiales</taxon>
        <taxon>Rubritaleaceae</taxon>
        <taxon>Rubritalea</taxon>
    </lineage>
</organism>
<evidence type="ECO:0000313" key="1">
    <source>
        <dbReference type="EMBL" id="MFD2275027.1"/>
    </source>
</evidence>
<keyword evidence="2" id="KW-1185">Reference proteome</keyword>
<dbReference type="EMBL" id="JBHUJC010000001">
    <property type="protein sequence ID" value="MFD2275027.1"/>
    <property type="molecule type" value="Genomic_DNA"/>
</dbReference>
<dbReference type="SUPFAM" id="SSF53649">
    <property type="entry name" value="Alkaline phosphatase-like"/>
    <property type="match status" value="1"/>
</dbReference>
<dbReference type="Pfam" id="PF07394">
    <property type="entry name" value="DUF1501"/>
    <property type="match status" value="1"/>
</dbReference>